<dbReference type="HAMAP" id="MF_01384">
    <property type="entry name" value="UreD"/>
    <property type="match status" value="1"/>
</dbReference>
<keyword evidence="3" id="KW-0963">Cytoplasm</keyword>
<comment type="subcellular location">
    <subcellularLocation>
        <location evidence="3">Cytoplasm</location>
    </subcellularLocation>
</comment>
<dbReference type="Proteomes" id="UP000231987">
    <property type="component" value="Unassembled WGS sequence"/>
</dbReference>
<dbReference type="PANTHER" id="PTHR33643">
    <property type="entry name" value="UREASE ACCESSORY PROTEIN D"/>
    <property type="match status" value="1"/>
</dbReference>
<dbReference type="GO" id="GO:0016151">
    <property type="term" value="F:nickel cation binding"/>
    <property type="evidence" value="ECO:0007669"/>
    <property type="project" value="UniProtKB-UniRule"/>
</dbReference>
<comment type="similarity">
    <text evidence="1 3">Belongs to the UreD family.</text>
</comment>
<name>A0A2J0Z4N6_RHIML</name>
<comment type="subunit">
    <text evidence="3">UreD, UreF and UreG form a complex that acts as a GTP-hydrolysis-dependent molecular chaperone, activating the urease apoprotein by helping to assemble the nickel containing metallocenter of UreC. The UreE protein probably delivers the nickel.</text>
</comment>
<evidence type="ECO:0000256" key="3">
    <source>
        <dbReference type="HAMAP-Rule" id="MF_01384"/>
    </source>
</evidence>
<dbReference type="AlphaFoldDB" id="A0A2J0Z4N6"/>
<evidence type="ECO:0000256" key="1">
    <source>
        <dbReference type="ARBA" id="ARBA00007177"/>
    </source>
</evidence>
<dbReference type="GO" id="GO:0005737">
    <property type="term" value="C:cytoplasm"/>
    <property type="evidence" value="ECO:0007669"/>
    <property type="project" value="UniProtKB-SubCell"/>
</dbReference>
<keyword evidence="2 3" id="KW-0143">Chaperone</keyword>
<proteinExistence type="inferred from homology"/>
<evidence type="ECO:0000313" key="4">
    <source>
        <dbReference type="EMBL" id="PJR15454.1"/>
    </source>
</evidence>
<evidence type="ECO:0000256" key="2">
    <source>
        <dbReference type="ARBA" id="ARBA00023186"/>
    </source>
</evidence>
<gene>
    <name evidence="3" type="primary">ureD</name>
    <name evidence="4" type="ORF">CEJ86_12175</name>
</gene>
<keyword evidence="3" id="KW-0996">Nickel insertion</keyword>
<accession>A0A2J0Z4N6</accession>
<dbReference type="EMBL" id="NJGD01000004">
    <property type="protein sequence ID" value="PJR15454.1"/>
    <property type="molecule type" value="Genomic_DNA"/>
</dbReference>
<reference evidence="4 5" key="1">
    <citation type="submission" date="2017-06" db="EMBL/GenBank/DDBJ databases">
        <title>Ensifer strains isolated from leguminous trees and herbs display diverse denitrification phenotypes with some acting as strong N2O sinks.</title>
        <authorList>
            <person name="Woliy K."/>
            <person name="Mania D."/>
            <person name="Bakken L.R."/>
            <person name="Frostegard A."/>
        </authorList>
    </citation>
    <scope>NUCLEOTIDE SEQUENCE [LARGE SCALE GENOMIC DNA]</scope>
    <source>
        <strain evidence="4 5">AC50a</strain>
    </source>
</reference>
<comment type="caution">
    <text evidence="4">The sequence shown here is derived from an EMBL/GenBank/DDBJ whole genome shotgun (WGS) entry which is preliminary data.</text>
</comment>
<sequence length="277" mass="29466">METAAIIAPQRARGEGRLVAKAEGGRTRIAELYQEGCAKIRLPRTFDASMEAVLINSSGGVTGGDRLSWEFRAGEGTKLTLTTQACEKIYKASAGTAEIATRIAVAAGADVDWLPQETILFDRSALSRSLEVDLAADASFLAVEAVLIGRKAMGEEVRAGLFRDNWRIRSGGRLIHAENLALAGDVAALASRRAVLDGASAFATLVYAAPDCESQLSRMRLALAGHALSGVSHYQVGGRDKIVARLAAADGFALRKILIPLISHLRKDASVPKVWTL</sequence>
<dbReference type="Pfam" id="PF01774">
    <property type="entry name" value="UreD"/>
    <property type="match status" value="1"/>
</dbReference>
<evidence type="ECO:0000313" key="5">
    <source>
        <dbReference type="Proteomes" id="UP000231987"/>
    </source>
</evidence>
<organism evidence="4 5">
    <name type="scientific">Rhizobium meliloti</name>
    <name type="common">Ensifer meliloti</name>
    <name type="synonym">Sinorhizobium meliloti</name>
    <dbReference type="NCBI Taxonomy" id="382"/>
    <lineage>
        <taxon>Bacteria</taxon>
        <taxon>Pseudomonadati</taxon>
        <taxon>Pseudomonadota</taxon>
        <taxon>Alphaproteobacteria</taxon>
        <taxon>Hyphomicrobiales</taxon>
        <taxon>Rhizobiaceae</taxon>
        <taxon>Sinorhizobium/Ensifer group</taxon>
        <taxon>Sinorhizobium</taxon>
    </lineage>
</organism>
<dbReference type="RefSeq" id="WP_100671907.1">
    <property type="nucleotide sequence ID" value="NZ_NJGD01000004.1"/>
</dbReference>
<protein>
    <recommendedName>
        <fullName evidence="3">Urease accessory protein UreD</fullName>
    </recommendedName>
</protein>
<comment type="function">
    <text evidence="3">Required for maturation of urease via the functional incorporation of the urease nickel metallocenter.</text>
</comment>
<dbReference type="PANTHER" id="PTHR33643:SF1">
    <property type="entry name" value="UREASE ACCESSORY PROTEIN D"/>
    <property type="match status" value="1"/>
</dbReference>
<dbReference type="InterPro" id="IPR002669">
    <property type="entry name" value="UreD"/>
</dbReference>